<dbReference type="STRING" id="1802308.A3D50_00640"/>
<sequence>MLSLFPTLLSWNQLSPLFIRLSLSAVLLFSTYKVLSNKKTDTNSKIIAVIETLAGAFVLIGLWTQAAALVVIIDMLVRLIFKIRERTFLSDGVNYYLLLLVMAISILLTGPGSFSFDLPL</sequence>
<evidence type="ECO:0000256" key="1">
    <source>
        <dbReference type="SAM" id="Phobius"/>
    </source>
</evidence>
<protein>
    <submittedName>
        <fullName evidence="2">Uncharacterized protein</fullName>
    </submittedName>
</protein>
<accession>A0A1G2MNA1</accession>
<gene>
    <name evidence="2" type="ORF">A3D50_00640</name>
</gene>
<dbReference type="EMBL" id="MHRM01000001">
    <property type="protein sequence ID" value="OHA24689.1"/>
    <property type="molecule type" value="Genomic_DNA"/>
</dbReference>
<comment type="caution">
    <text evidence="2">The sequence shown here is derived from an EMBL/GenBank/DDBJ whole genome shotgun (WGS) entry which is preliminary data.</text>
</comment>
<dbReference type="AlphaFoldDB" id="A0A1G2MNA1"/>
<keyword evidence="1" id="KW-0472">Membrane</keyword>
<feature type="transmembrane region" description="Helical" evidence="1">
    <location>
        <begin position="47"/>
        <end position="73"/>
    </location>
</feature>
<dbReference type="PANTHER" id="PTHR33452">
    <property type="entry name" value="OXIDOREDUCTASE CATD-RELATED"/>
    <property type="match status" value="1"/>
</dbReference>
<dbReference type="InterPro" id="IPR051907">
    <property type="entry name" value="DoxX-like_oxidoreductase"/>
</dbReference>
<evidence type="ECO:0000313" key="2">
    <source>
        <dbReference type="EMBL" id="OHA24689.1"/>
    </source>
</evidence>
<feature type="transmembrane region" description="Helical" evidence="1">
    <location>
        <begin position="93"/>
        <end position="116"/>
    </location>
</feature>
<feature type="transmembrane region" description="Helical" evidence="1">
    <location>
        <begin position="17"/>
        <end position="35"/>
    </location>
</feature>
<evidence type="ECO:0000313" key="3">
    <source>
        <dbReference type="Proteomes" id="UP000178413"/>
    </source>
</evidence>
<name>A0A1G2MNA1_9BACT</name>
<keyword evidence="1" id="KW-1133">Transmembrane helix</keyword>
<dbReference type="GO" id="GO:0005886">
    <property type="term" value="C:plasma membrane"/>
    <property type="evidence" value="ECO:0007669"/>
    <property type="project" value="TreeGrafter"/>
</dbReference>
<organism evidence="2 3">
    <name type="scientific">Candidatus Taylorbacteria bacterium RIFCSPHIGHO2_02_FULL_44_12</name>
    <dbReference type="NCBI Taxonomy" id="1802308"/>
    <lineage>
        <taxon>Bacteria</taxon>
        <taxon>Candidatus Tayloriibacteriota</taxon>
    </lineage>
</organism>
<reference evidence="2 3" key="1">
    <citation type="journal article" date="2016" name="Nat. Commun.">
        <title>Thousands of microbial genomes shed light on interconnected biogeochemical processes in an aquifer system.</title>
        <authorList>
            <person name="Anantharaman K."/>
            <person name="Brown C.T."/>
            <person name="Hug L.A."/>
            <person name="Sharon I."/>
            <person name="Castelle C.J."/>
            <person name="Probst A.J."/>
            <person name="Thomas B.C."/>
            <person name="Singh A."/>
            <person name="Wilkins M.J."/>
            <person name="Karaoz U."/>
            <person name="Brodie E.L."/>
            <person name="Williams K.H."/>
            <person name="Hubbard S.S."/>
            <person name="Banfield J.F."/>
        </authorList>
    </citation>
    <scope>NUCLEOTIDE SEQUENCE [LARGE SCALE GENOMIC DNA]</scope>
</reference>
<dbReference type="Proteomes" id="UP000178413">
    <property type="component" value="Unassembled WGS sequence"/>
</dbReference>
<dbReference type="PANTHER" id="PTHR33452:SF1">
    <property type="entry name" value="INNER MEMBRANE PROTEIN YPHA-RELATED"/>
    <property type="match status" value="1"/>
</dbReference>
<proteinExistence type="predicted"/>
<keyword evidence="1" id="KW-0812">Transmembrane</keyword>